<evidence type="ECO:0000313" key="3">
    <source>
        <dbReference type="Proteomes" id="UP001295444"/>
    </source>
</evidence>
<dbReference type="AlphaFoldDB" id="A0AAD1W005"/>
<gene>
    <name evidence="2" type="ORF">PECUL_23A013895</name>
</gene>
<protein>
    <submittedName>
        <fullName evidence="2">Uncharacterized protein</fullName>
    </submittedName>
</protein>
<reference evidence="2" key="1">
    <citation type="submission" date="2022-03" db="EMBL/GenBank/DDBJ databases">
        <authorList>
            <person name="Alioto T."/>
            <person name="Alioto T."/>
            <person name="Gomez Garrido J."/>
        </authorList>
    </citation>
    <scope>NUCLEOTIDE SEQUENCE</scope>
</reference>
<dbReference type="EMBL" id="OW240915">
    <property type="protein sequence ID" value="CAH2282969.1"/>
    <property type="molecule type" value="Genomic_DNA"/>
</dbReference>
<dbReference type="Gene3D" id="3.30.70.1820">
    <property type="entry name" value="L1 transposable element, RRM domain"/>
    <property type="match status" value="1"/>
</dbReference>
<proteinExistence type="predicted"/>
<organism evidence="2 3">
    <name type="scientific">Pelobates cultripes</name>
    <name type="common">Western spadefoot toad</name>
    <dbReference type="NCBI Taxonomy" id="61616"/>
    <lineage>
        <taxon>Eukaryota</taxon>
        <taxon>Metazoa</taxon>
        <taxon>Chordata</taxon>
        <taxon>Craniata</taxon>
        <taxon>Vertebrata</taxon>
        <taxon>Euteleostomi</taxon>
        <taxon>Amphibia</taxon>
        <taxon>Batrachia</taxon>
        <taxon>Anura</taxon>
        <taxon>Pelobatoidea</taxon>
        <taxon>Pelobatidae</taxon>
        <taxon>Pelobates</taxon>
    </lineage>
</organism>
<name>A0AAD1W005_PELCU</name>
<feature type="region of interest" description="Disordered" evidence="1">
    <location>
        <begin position="1"/>
        <end position="22"/>
    </location>
</feature>
<evidence type="ECO:0000313" key="2">
    <source>
        <dbReference type="EMBL" id="CAH2282969.1"/>
    </source>
</evidence>
<feature type="compositionally biased region" description="Polar residues" evidence="1">
    <location>
        <begin position="7"/>
        <end position="19"/>
    </location>
</feature>
<dbReference type="Proteomes" id="UP001295444">
    <property type="component" value="Chromosome 04"/>
</dbReference>
<accession>A0AAD1W005</accession>
<sequence>MGRTKKSCPQQPLRNSQTPFRAGPMEQFLTTLAELAGTAAAHHVEMSSEPDSPGPSEISEAASPYPMSQLRADLRAISQAMFTKTDAGALEASLKGTIWAELAAIRQVIIALQDRVTTLEAVATTSTQQHQAAELAATRQGNMLLDVRRQVEDLDNRGKRCNIRIQGLPGSMQGEPLEAMLQTLFNFILGNEDPETFQLGHVHRAFRQTRSDGTPQDIVCCLHSF</sequence>
<keyword evidence="3" id="KW-1185">Reference proteome</keyword>
<evidence type="ECO:0000256" key="1">
    <source>
        <dbReference type="SAM" id="MobiDB-lite"/>
    </source>
</evidence>
<feature type="region of interest" description="Disordered" evidence="1">
    <location>
        <begin position="40"/>
        <end position="62"/>
    </location>
</feature>